<dbReference type="CDD" id="cd00887">
    <property type="entry name" value="MoeA"/>
    <property type="match status" value="1"/>
</dbReference>
<dbReference type="GO" id="GO:0005829">
    <property type="term" value="C:cytosol"/>
    <property type="evidence" value="ECO:0007669"/>
    <property type="project" value="TreeGrafter"/>
</dbReference>
<keyword evidence="6 11" id="KW-0808">Transferase</keyword>
<keyword evidence="14" id="KW-1185">Reference proteome</keyword>
<dbReference type="SUPFAM" id="SSF63882">
    <property type="entry name" value="MoeA N-terminal region -like"/>
    <property type="match status" value="1"/>
</dbReference>
<keyword evidence="7 11" id="KW-0479">Metal-binding</keyword>
<protein>
    <recommendedName>
        <fullName evidence="11">Molybdopterin molybdenumtransferase</fullName>
        <ecNumber evidence="11">2.10.1.1</ecNumber>
    </recommendedName>
</protein>
<dbReference type="NCBIfam" id="TIGR00177">
    <property type="entry name" value="molyb_syn"/>
    <property type="match status" value="1"/>
</dbReference>
<evidence type="ECO:0000256" key="5">
    <source>
        <dbReference type="ARBA" id="ARBA00022505"/>
    </source>
</evidence>
<dbReference type="OrthoDB" id="9804758at2"/>
<dbReference type="GO" id="GO:0061599">
    <property type="term" value="F:molybdopterin molybdotransferase activity"/>
    <property type="evidence" value="ECO:0007669"/>
    <property type="project" value="UniProtKB-UniRule"/>
</dbReference>
<dbReference type="Pfam" id="PF03454">
    <property type="entry name" value="MoeA_C"/>
    <property type="match status" value="1"/>
</dbReference>
<dbReference type="PANTHER" id="PTHR10192">
    <property type="entry name" value="MOLYBDOPTERIN BIOSYNTHESIS PROTEIN"/>
    <property type="match status" value="1"/>
</dbReference>
<evidence type="ECO:0000256" key="6">
    <source>
        <dbReference type="ARBA" id="ARBA00022679"/>
    </source>
</evidence>
<comment type="caution">
    <text evidence="13">The sequence shown here is derived from an EMBL/GenBank/DDBJ whole genome shotgun (WGS) entry which is preliminary data.</text>
</comment>
<evidence type="ECO:0000313" key="13">
    <source>
        <dbReference type="EMBL" id="ROR94845.1"/>
    </source>
</evidence>
<dbReference type="InterPro" id="IPR036135">
    <property type="entry name" value="MoeA_linker/N_sf"/>
</dbReference>
<dbReference type="InterPro" id="IPR001453">
    <property type="entry name" value="MoaB/Mog_dom"/>
</dbReference>
<accession>A0A3N2D4W5</accession>
<evidence type="ECO:0000256" key="10">
    <source>
        <dbReference type="ARBA" id="ARBA00047317"/>
    </source>
</evidence>
<evidence type="ECO:0000256" key="11">
    <source>
        <dbReference type="RuleBase" id="RU365090"/>
    </source>
</evidence>
<dbReference type="Proteomes" id="UP000275394">
    <property type="component" value="Unassembled WGS sequence"/>
</dbReference>
<evidence type="ECO:0000256" key="7">
    <source>
        <dbReference type="ARBA" id="ARBA00022723"/>
    </source>
</evidence>
<dbReference type="FunFam" id="3.40.980.10:FF:000004">
    <property type="entry name" value="Molybdopterin molybdenumtransferase"/>
    <property type="match status" value="1"/>
</dbReference>
<evidence type="ECO:0000313" key="14">
    <source>
        <dbReference type="Proteomes" id="UP000275394"/>
    </source>
</evidence>
<dbReference type="SUPFAM" id="SSF53218">
    <property type="entry name" value="Molybdenum cofactor biosynthesis proteins"/>
    <property type="match status" value="1"/>
</dbReference>
<dbReference type="InterPro" id="IPR005110">
    <property type="entry name" value="MoeA_linker/N"/>
</dbReference>
<dbReference type="EC" id="2.10.1.1" evidence="11"/>
<evidence type="ECO:0000256" key="9">
    <source>
        <dbReference type="ARBA" id="ARBA00023150"/>
    </source>
</evidence>
<sequence>MSASWTAIETALATLLNDAPLVTEAVTVKLADAVGRVLAEDVVAAVSVPPFDNSAMDGYAVRAGDLAAGASVRVTQRISAGSVGVEVVAGEAARIFTGAAMPAGADAVLMQEKAVVSDKCLSTTSVIPVGNNIRRAGQDLIAGEVVLPAGHRLRPQDLGVLASVGVELLQIRRPLKVALLSTGDELREPGQVLLPGQIYNSNRYTLSALLGRLDVEVVDLGICRDTAEDTERLLRKAAGACDLIISSGGVSVGEEDHVKAEVEKLGALKLWKLAIKPGKPLAYGKVLGVPFLGLPGNPAAVFVTFCLVARPYILTMQGCRETAPLSVFLPANFTVAKPGRRQEYLRAKIERDGGTAVVSQFSNQSSGVLSSTSWANCLAIVPIGQAIAEGDMVEVLPLDGLLC</sequence>
<evidence type="ECO:0000256" key="8">
    <source>
        <dbReference type="ARBA" id="ARBA00022842"/>
    </source>
</evidence>
<evidence type="ECO:0000256" key="4">
    <source>
        <dbReference type="ARBA" id="ARBA00010763"/>
    </source>
</evidence>
<keyword evidence="9 11" id="KW-0501">Molybdenum cofactor biosynthesis</keyword>
<dbReference type="Gene3D" id="2.40.340.10">
    <property type="entry name" value="MoeA, C-terminal, domain IV"/>
    <property type="match status" value="1"/>
</dbReference>
<dbReference type="SMART" id="SM00852">
    <property type="entry name" value="MoCF_biosynth"/>
    <property type="match status" value="1"/>
</dbReference>
<comment type="pathway">
    <text evidence="3 11">Cofactor biosynthesis; molybdopterin biosynthesis.</text>
</comment>
<evidence type="ECO:0000256" key="1">
    <source>
        <dbReference type="ARBA" id="ARBA00001946"/>
    </source>
</evidence>
<dbReference type="InterPro" id="IPR038987">
    <property type="entry name" value="MoeA-like"/>
</dbReference>
<dbReference type="Gene3D" id="3.40.980.10">
    <property type="entry name" value="MoaB/Mog-like domain"/>
    <property type="match status" value="1"/>
</dbReference>
<comment type="cofactor">
    <cofactor evidence="1 11">
        <name>Mg(2+)</name>
        <dbReference type="ChEBI" id="CHEBI:18420"/>
    </cofactor>
</comment>
<dbReference type="NCBIfam" id="NF045515">
    <property type="entry name" value="Glp_gephyrin"/>
    <property type="match status" value="1"/>
</dbReference>
<evidence type="ECO:0000256" key="3">
    <source>
        <dbReference type="ARBA" id="ARBA00005046"/>
    </source>
</evidence>
<proteinExistence type="inferred from homology"/>
<dbReference type="Pfam" id="PF00994">
    <property type="entry name" value="MoCF_biosynth"/>
    <property type="match status" value="1"/>
</dbReference>
<evidence type="ECO:0000256" key="2">
    <source>
        <dbReference type="ARBA" id="ARBA00002901"/>
    </source>
</evidence>
<dbReference type="GO" id="GO:0006777">
    <property type="term" value="P:Mo-molybdopterin cofactor biosynthetic process"/>
    <property type="evidence" value="ECO:0007669"/>
    <property type="project" value="UniProtKB-UniRule"/>
</dbReference>
<keyword evidence="5 11" id="KW-0500">Molybdenum</keyword>
<reference evidence="13 14" key="1">
    <citation type="submission" date="2018-11" db="EMBL/GenBank/DDBJ databases">
        <title>Genomic Encyclopedia of Type Strains, Phase IV (KMG-IV): sequencing the most valuable type-strain genomes for metagenomic binning, comparative biology and taxonomic classification.</title>
        <authorList>
            <person name="Goeker M."/>
        </authorList>
    </citation>
    <scope>NUCLEOTIDE SEQUENCE [LARGE SCALE GENOMIC DNA]</scope>
    <source>
        <strain evidence="13 14">DSM 100316</strain>
    </source>
</reference>
<comment type="function">
    <text evidence="2 11">Catalyzes the insertion of molybdate into adenylated molybdopterin with the concomitant release of AMP.</text>
</comment>
<dbReference type="RefSeq" id="WP_123714142.1">
    <property type="nucleotide sequence ID" value="NZ_RKHR01000010.1"/>
</dbReference>
<dbReference type="InterPro" id="IPR005111">
    <property type="entry name" value="MoeA_C_domain_IV"/>
</dbReference>
<evidence type="ECO:0000259" key="12">
    <source>
        <dbReference type="SMART" id="SM00852"/>
    </source>
</evidence>
<dbReference type="SUPFAM" id="SSF63867">
    <property type="entry name" value="MoeA C-terminal domain-like"/>
    <property type="match status" value="1"/>
</dbReference>
<comment type="similarity">
    <text evidence="4 11">Belongs to the MoeA family.</text>
</comment>
<dbReference type="InterPro" id="IPR036688">
    <property type="entry name" value="MoeA_C_domain_IV_sf"/>
</dbReference>
<dbReference type="Gene3D" id="3.90.105.10">
    <property type="entry name" value="Molybdopterin biosynthesis moea protein, domain 2"/>
    <property type="match status" value="1"/>
</dbReference>
<dbReference type="Pfam" id="PF03453">
    <property type="entry name" value="MoeA_N"/>
    <property type="match status" value="1"/>
</dbReference>
<dbReference type="GO" id="GO:0046872">
    <property type="term" value="F:metal ion binding"/>
    <property type="evidence" value="ECO:0007669"/>
    <property type="project" value="UniProtKB-UniRule"/>
</dbReference>
<feature type="domain" description="MoaB/Mog" evidence="12">
    <location>
        <begin position="178"/>
        <end position="315"/>
    </location>
</feature>
<keyword evidence="8 11" id="KW-0460">Magnesium</keyword>
<dbReference type="Gene3D" id="2.170.190.11">
    <property type="entry name" value="Molybdopterin biosynthesis moea protein, domain 3"/>
    <property type="match status" value="1"/>
</dbReference>
<dbReference type="AlphaFoldDB" id="A0A3N2D4W5"/>
<organism evidence="13 14">
    <name type="scientific">Sinobacterium caligoides</name>
    <dbReference type="NCBI Taxonomy" id="933926"/>
    <lineage>
        <taxon>Bacteria</taxon>
        <taxon>Pseudomonadati</taxon>
        <taxon>Pseudomonadota</taxon>
        <taxon>Gammaproteobacteria</taxon>
        <taxon>Cellvibrionales</taxon>
        <taxon>Spongiibacteraceae</taxon>
        <taxon>Sinobacterium</taxon>
    </lineage>
</organism>
<comment type="catalytic activity">
    <reaction evidence="10">
        <text>adenylyl-molybdopterin + molybdate = Mo-molybdopterin + AMP + H(+)</text>
        <dbReference type="Rhea" id="RHEA:35047"/>
        <dbReference type="ChEBI" id="CHEBI:15378"/>
        <dbReference type="ChEBI" id="CHEBI:36264"/>
        <dbReference type="ChEBI" id="CHEBI:62727"/>
        <dbReference type="ChEBI" id="CHEBI:71302"/>
        <dbReference type="ChEBI" id="CHEBI:456215"/>
        <dbReference type="EC" id="2.10.1.1"/>
    </reaction>
</comment>
<dbReference type="UniPathway" id="UPA00344"/>
<dbReference type="InterPro" id="IPR036425">
    <property type="entry name" value="MoaB/Mog-like_dom_sf"/>
</dbReference>
<dbReference type="PANTHER" id="PTHR10192:SF5">
    <property type="entry name" value="GEPHYRIN"/>
    <property type="match status" value="1"/>
</dbReference>
<dbReference type="EMBL" id="RKHR01000010">
    <property type="protein sequence ID" value="ROR94845.1"/>
    <property type="molecule type" value="Genomic_DNA"/>
</dbReference>
<gene>
    <name evidence="13" type="ORF">EDC56_3830</name>
</gene>
<name>A0A3N2D4W5_9GAMM</name>